<dbReference type="UniPathway" id="UPA00087">
    <property type="reaction ID" value="UER00175"/>
</dbReference>
<evidence type="ECO:0000256" key="2">
    <source>
        <dbReference type="ARBA" id="ARBA00005069"/>
    </source>
</evidence>
<comment type="catalytic activity">
    <reaction evidence="1 6">
        <text>alpha-D-ribose 1,5-bisphosphate + ATP = 5-phospho-alpha-D-ribose 1-diphosphate + ADP</text>
        <dbReference type="Rhea" id="RHEA:20109"/>
        <dbReference type="ChEBI" id="CHEBI:30616"/>
        <dbReference type="ChEBI" id="CHEBI:58017"/>
        <dbReference type="ChEBI" id="CHEBI:68688"/>
        <dbReference type="ChEBI" id="CHEBI:456216"/>
        <dbReference type="EC" id="2.7.4.23"/>
    </reaction>
</comment>
<comment type="similarity">
    <text evidence="6">Belongs to the ribose 1,5-bisphosphokinase family.</text>
</comment>
<comment type="function">
    <text evidence="6">Catalyzes the phosphorylation of ribose 1,5-bisphosphate to 5-phospho-D-ribosyl alpha-1-diphosphate (PRPP).</text>
</comment>
<dbReference type="PANTHER" id="PTHR23117">
    <property type="entry name" value="GUANYLATE KINASE-RELATED"/>
    <property type="match status" value="1"/>
</dbReference>
<dbReference type="SMART" id="SM00072">
    <property type="entry name" value="GuKc"/>
    <property type="match status" value="1"/>
</dbReference>
<feature type="domain" description="Guanylate kinase-like" evidence="7">
    <location>
        <begin position="14"/>
        <end position="190"/>
    </location>
</feature>
<evidence type="ECO:0000256" key="6">
    <source>
        <dbReference type="HAMAP-Rule" id="MF_00836"/>
    </source>
</evidence>
<dbReference type="Gene3D" id="3.40.50.300">
    <property type="entry name" value="P-loop containing nucleotide triphosphate hydrolases"/>
    <property type="match status" value="1"/>
</dbReference>
<dbReference type="HAMAP" id="MF_00836">
    <property type="entry name" value="PhnN"/>
    <property type="match status" value="1"/>
</dbReference>
<evidence type="ECO:0000313" key="8">
    <source>
        <dbReference type="EMBL" id="MBB4065823.1"/>
    </source>
</evidence>
<dbReference type="PROSITE" id="PS50052">
    <property type="entry name" value="GUANYLATE_KINASE_2"/>
    <property type="match status" value="1"/>
</dbReference>
<feature type="binding site" evidence="6">
    <location>
        <begin position="21"/>
        <end position="28"/>
    </location>
    <ligand>
        <name>ATP</name>
        <dbReference type="ChEBI" id="CHEBI:30616"/>
    </ligand>
</feature>
<reference evidence="8 9" key="1">
    <citation type="submission" date="2020-08" db="EMBL/GenBank/DDBJ databases">
        <title>Genomic Encyclopedia of Type Strains, Phase IV (KMG-IV): sequencing the most valuable type-strain genomes for metagenomic binning, comparative biology and taxonomic classification.</title>
        <authorList>
            <person name="Goeker M."/>
        </authorList>
    </citation>
    <scope>NUCLEOTIDE SEQUENCE [LARGE SCALE GENOMIC DNA]</scope>
    <source>
        <strain evidence="8 9">DSM 29853</strain>
    </source>
</reference>
<evidence type="ECO:0000256" key="1">
    <source>
        <dbReference type="ARBA" id="ARBA00000373"/>
    </source>
</evidence>
<dbReference type="InterPro" id="IPR008144">
    <property type="entry name" value="Guanylate_kin-like_dom"/>
</dbReference>
<keyword evidence="4 6" id="KW-0547">Nucleotide-binding</keyword>
<name>A0A7W6J8F4_9HYPH</name>
<keyword evidence="8" id="KW-0418">Kinase</keyword>
<dbReference type="InterPro" id="IPR027417">
    <property type="entry name" value="P-loop_NTPase"/>
</dbReference>
<evidence type="ECO:0000256" key="4">
    <source>
        <dbReference type="ARBA" id="ARBA00022741"/>
    </source>
</evidence>
<dbReference type="GO" id="GO:0005524">
    <property type="term" value="F:ATP binding"/>
    <property type="evidence" value="ECO:0007669"/>
    <property type="project" value="UniProtKB-KW"/>
</dbReference>
<dbReference type="AlphaFoldDB" id="A0A7W6J8F4"/>
<organism evidence="8 9">
    <name type="scientific">Gellertiella hungarica</name>
    <dbReference type="NCBI Taxonomy" id="1572859"/>
    <lineage>
        <taxon>Bacteria</taxon>
        <taxon>Pseudomonadati</taxon>
        <taxon>Pseudomonadota</taxon>
        <taxon>Alphaproteobacteria</taxon>
        <taxon>Hyphomicrobiales</taxon>
        <taxon>Rhizobiaceae</taxon>
        <taxon>Gellertiella</taxon>
    </lineage>
</organism>
<evidence type="ECO:0000256" key="3">
    <source>
        <dbReference type="ARBA" id="ARBA00022679"/>
    </source>
</evidence>
<dbReference type="EC" id="2.7.4.23" evidence="6"/>
<dbReference type="PANTHER" id="PTHR23117:SF8">
    <property type="entry name" value="RIBOSE 1,5-BISPHOSPHATE PHOSPHOKINASE PHNN"/>
    <property type="match status" value="1"/>
</dbReference>
<evidence type="ECO:0000313" key="9">
    <source>
        <dbReference type="Proteomes" id="UP000528286"/>
    </source>
</evidence>
<accession>A0A7W6J8F4</accession>
<evidence type="ECO:0000256" key="5">
    <source>
        <dbReference type="ARBA" id="ARBA00022840"/>
    </source>
</evidence>
<keyword evidence="9" id="KW-1185">Reference proteome</keyword>
<sequence>MDAPSPAVSLPSRGMLVAVVGPSGAGKDTLIDAVRRHFEGSDLIRIVRRVITRPAEAGGEDHLPVTEEEFARLRDSGAFACHWQAHGLFYGIPAAARASVDEGALVIANGSRSALPHFAAAFPRLKVLNITARPEVLAERLAARGRESRDEILRRLDRSSLEVTGDFDVETIDNSGSLEEAEKAIIGFFQGLDIDAGIEEADRGDFASDERMAEIKARYRVPGAAD</sequence>
<keyword evidence="5 6" id="KW-0067">ATP-binding</keyword>
<comment type="pathway">
    <text evidence="2 6">Metabolic intermediate biosynthesis; 5-phospho-alpha-D-ribose 1-diphosphate biosynthesis; 5-phospho-alpha-D-ribose 1-diphosphate from D-ribose 5-phosphate (route II): step 3/3.</text>
</comment>
<comment type="caution">
    <text evidence="8">The sequence shown here is derived from an EMBL/GenBank/DDBJ whole genome shotgun (WGS) entry which is preliminary data.</text>
</comment>
<protein>
    <recommendedName>
        <fullName evidence="6">Ribose 1,5-bisphosphate phosphokinase PhnN</fullName>
        <ecNumber evidence="6">2.7.4.23</ecNumber>
    </recommendedName>
    <alternativeName>
        <fullName evidence="6">Ribose 1,5-bisphosphokinase</fullName>
    </alternativeName>
</protein>
<dbReference type="InterPro" id="IPR012699">
    <property type="entry name" value="PhnN"/>
</dbReference>
<dbReference type="Proteomes" id="UP000528286">
    <property type="component" value="Unassembled WGS sequence"/>
</dbReference>
<dbReference type="GO" id="GO:0006015">
    <property type="term" value="P:5-phosphoribose 1-diphosphate biosynthetic process"/>
    <property type="evidence" value="ECO:0007669"/>
    <property type="project" value="UniProtKB-UniRule"/>
</dbReference>
<dbReference type="Pfam" id="PF00625">
    <property type="entry name" value="Guanylate_kin"/>
    <property type="match status" value="1"/>
</dbReference>
<dbReference type="NCBIfam" id="TIGR02322">
    <property type="entry name" value="phosphon_PhnN"/>
    <property type="match status" value="1"/>
</dbReference>
<dbReference type="GO" id="GO:0019634">
    <property type="term" value="P:organic phosphonate metabolic process"/>
    <property type="evidence" value="ECO:0007669"/>
    <property type="project" value="UniProtKB-UniRule"/>
</dbReference>
<dbReference type="GO" id="GO:0005829">
    <property type="term" value="C:cytosol"/>
    <property type="evidence" value="ECO:0007669"/>
    <property type="project" value="TreeGrafter"/>
</dbReference>
<dbReference type="EMBL" id="JACIEZ010000006">
    <property type="protein sequence ID" value="MBB4065823.1"/>
    <property type="molecule type" value="Genomic_DNA"/>
</dbReference>
<dbReference type="RefSeq" id="WP_183367115.1">
    <property type="nucleotide sequence ID" value="NZ_JACIEZ010000006.1"/>
</dbReference>
<proteinExistence type="inferred from homology"/>
<dbReference type="GO" id="GO:0033863">
    <property type="term" value="F:ribose 1,5-bisphosphate phosphokinase activity"/>
    <property type="evidence" value="ECO:0007669"/>
    <property type="project" value="UniProtKB-UniRule"/>
</dbReference>
<keyword evidence="3 6" id="KW-0808">Transferase</keyword>
<gene>
    <name evidence="6" type="primary">phnN</name>
    <name evidence="8" type="ORF">GGR23_003031</name>
</gene>
<dbReference type="InterPro" id="IPR008145">
    <property type="entry name" value="GK/Ca_channel_bsu"/>
</dbReference>
<evidence type="ECO:0000259" key="7">
    <source>
        <dbReference type="PROSITE" id="PS50052"/>
    </source>
</evidence>
<dbReference type="SUPFAM" id="SSF52540">
    <property type="entry name" value="P-loop containing nucleoside triphosphate hydrolases"/>
    <property type="match status" value="1"/>
</dbReference>